<feature type="region of interest" description="Disordered" evidence="1">
    <location>
        <begin position="89"/>
        <end position="194"/>
    </location>
</feature>
<evidence type="ECO:0000313" key="3">
    <source>
        <dbReference type="Proteomes" id="UP000002384"/>
    </source>
</evidence>
<accession>B7KKZ1</accession>
<dbReference type="KEGG" id="cyc:PCC7424_3989"/>
<dbReference type="AlphaFoldDB" id="B7KKZ1"/>
<evidence type="ECO:0000256" key="1">
    <source>
        <dbReference type="SAM" id="MobiDB-lite"/>
    </source>
</evidence>
<protein>
    <submittedName>
        <fullName evidence="2">Uncharacterized protein</fullName>
    </submittedName>
</protein>
<dbReference type="RefSeq" id="WP_015955948.1">
    <property type="nucleotide sequence ID" value="NC_011729.1"/>
</dbReference>
<dbReference type="HOGENOM" id="CLU_1400470_0_0_3"/>
<reference evidence="3" key="1">
    <citation type="journal article" date="2011" name="MBio">
        <title>Novel metabolic attributes of the genus Cyanothece, comprising a group of unicellular nitrogen-fixing Cyanobacteria.</title>
        <authorList>
            <person name="Bandyopadhyay A."/>
            <person name="Elvitigala T."/>
            <person name="Welsh E."/>
            <person name="Stockel J."/>
            <person name="Liberton M."/>
            <person name="Min H."/>
            <person name="Sherman L.A."/>
            <person name="Pakrasi H.B."/>
        </authorList>
    </citation>
    <scope>NUCLEOTIDE SEQUENCE [LARGE SCALE GENOMIC DNA]</scope>
    <source>
        <strain evidence="3">PCC 7424</strain>
    </source>
</reference>
<dbReference type="EMBL" id="CP001291">
    <property type="protein sequence ID" value="ACK72363.1"/>
    <property type="molecule type" value="Genomic_DNA"/>
</dbReference>
<keyword evidence="3" id="KW-1185">Reference proteome</keyword>
<gene>
    <name evidence="2" type="ordered locus">PCC7424_3989</name>
</gene>
<name>B7KKZ1_GLOC7</name>
<sequence>MNSDNGKLNYLKLLKKNIKQNIAQKGIKSITRNGDKELDLLVKKIIKQPIQSEQDVSDLGERLAAEIVEIFQQKETTELDKSVIRQLPYFSTPPEKHSPSSSKVKSVSKSSVEMTTLTLRQETVPIPSPTETSTGDTEPEISDTPTPELESETEAIIALDEPISSDRDENPAPEPETVSSEESNESQPEELIPS</sequence>
<dbReference type="OrthoDB" id="583577at2"/>
<proteinExistence type="predicted"/>
<feature type="compositionally biased region" description="Low complexity" evidence="1">
    <location>
        <begin position="100"/>
        <end position="112"/>
    </location>
</feature>
<dbReference type="Proteomes" id="UP000002384">
    <property type="component" value="Chromosome"/>
</dbReference>
<organism evidence="2 3">
    <name type="scientific">Gloeothece citriformis (strain PCC 7424)</name>
    <name type="common">Cyanothece sp. (strain PCC 7424)</name>
    <dbReference type="NCBI Taxonomy" id="65393"/>
    <lineage>
        <taxon>Bacteria</taxon>
        <taxon>Bacillati</taxon>
        <taxon>Cyanobacteriota</taxon>
        <taxon>Cyanophyceae</taxon>
        <taxon>Oscillatoriophycideae</taxon>
        <taxon>Chroococcales</taxon>
        <taxon>Aphanothecaceae</taxon>
        <taxon>Gloeothece</taxon>
        <taxon>Gloeothece citriformis</taxon>
    </lineage>
</organism>
<dbReference type="eggNOG" id="COG1610">
    <property type="taxonomic scope" value="Bacteria"/>
</dbReference>
<evidence type="ECO:0000313" key="2">
    <source>
        <dbReference type="EMBL" id="ACK72363.1"/>
    </source>
</evidence>